<protein>
    <recommendedName>
        <fullName evidence="4">DUF2927 domain-containing protein</fullName>
    </recommendedName>
</protein>
<evidence type="ECO:0000313" key="2">
    <source>
        <dbReference type="EMBL" id="KZS38599.1"/>
    </source>
</evidence>
<dbReference type="EMBL" id="LQRT01000046">
    <property type="protein sequence ID" value="KZS38599.1"/>
    <property type="molecule type" value="Genomic_DNA"/>
</dbReference>
<sequence length="249" mass="28739">MKKHAYIFFSFLCITVLFVSSCSNDDTAIPEDPEVINNPVEHDLTEEQLRIVDYFKEVALGFEFGSASRVTRKWKSQMKIFVDGDPSPALKTELDNIISEINALTTDGFKIQIVDNFDQSNYHLFFGTGTAYASIYPDQRDFVENNWGLFYLLWNSSNELTSGHMYVDTRRANDMAQKHLLREELTQSLGLARDSKKYPESIFQSDWTTTNQYAQIDKELIQLLYHSDMATGLNRFDVDPILIQLLKEE</sequence>
<evidence type="ECO:0000256" key="1">
    <source>
        <dbReference type="SAM" id="SignalP"/>
    </source>
</evidence>
<feature type="chain" id="PRO_5007840770" description="DUF2927 domain-containing protein" evidence="1">
    <location>
        <begin position="29"/>
        <end position="249"/>
    </location>
</feature>
<feature type="signal peptide" evidence="1">
    <location>
        <begin position="1"/>
        <end position="28"/>
    </location>
</feature>
<accession>A0A162XF92</accession>
<evidence type="ECO:0000313" key="3">
    <source>
        <dbReference type="Proteomes" id="UP000076715"/>
    </source>
</evidence>
<keyword evidence="1" id="KW-0732">Signal</keyword>
<dbReference type="OrthoDB" id="1160215at2"/>
<dbReference type="Proteomes" id="UP000076715">
    <property type="component" value="Unassembled WGS sequence"/>
</dbReference>
<name>A0A162XF92_9FLAO</name>
<reference evidence="2 3" key="1">
    <citation type="submission" date="2016-01" db="EMBL/GenBank/DDBJ databases">
        <title>The draft genome sequence of Aquimarina sp. RZW4-3-2.</title>
        <authorList>
            <person name="Wang Y."/>
        </authorList>
    </citation>
    <scope>NUCLEOTIDE SEQUENCE [LARGE SCALE GENOMIC DNA]</scope>
    <source>
        <strain evidence="2 3">RZW4-3-2</strain>
    </source>
</reference>
<organism evidence="2 3">
    <name type="scientific">Aquimarina aggregata</name>
    <dbReference type="NCBI Taxonomy" id="1642818"/>
    <lineage>
        <taxon>Bacteria</taxon>
        <taxon>Pseudomonadati</taxon>
        <taxon>Bacteroidota</taxon>
        <taxon>Flavobacteriia</taxon>
        <taxon>Flavobacteriales</taxon>
        <taxon>Flavobacteriaceae</taxon>
        <taxon>Aquimarina</taxon>
    </lineage>
</organism>
<comment type="caution">
    <text evidence="2">The sequence shown here is derived from an EMBL/GenBank/DDBJ whole genome shotgun (WGS) entry which is preliminary data.</text>
</comment>
<dbReference type="Pfam" id="PF11150">
    <property type="entry name" value="DUF2927"/>
    <property type="match status" value="1"/>
</dbReference>
<gene>
    <name evidence="2" type="ORF">AWE51_13445</name>
</gene>
<evidence type="ECO:0008006" key="4">
    <source>
        <dbReference type="Google" id="ProtNLM"/>
    </source>
</evidence>
<dbReference type="STRING" id="1642818.AWE51_13445"/>
<dbReference type="PROSITE" id="PS51257">
    <property type="entry name" value="PROKAR_LIPOPROTEIN"/>
    <property type="match status" value="1"/>
</dbReference>
<dbReference type="AlphaFoldDB" id="A0A162XF92"/>
<keyword evidence="3" id="KW-1185">Reference proteome</keyword>
<proteinExistence type="predicted"/>
<dbReference type="InterPro" id="IPR021323">
    <property type="entry name" value="DUF2927"/>
</dbReference>
<dbReference type="RefSeq" id="WP_066318025.1">
    <property type="nucleotide sequence ID" value="NZ_LQRT01000046.1"/>
</dbReference>